<protein>
    <submittedName>
        <fullName evidence="1">Uncharacterized protein</fullName>
    </submittedName>
</protein>
<dbReference type="OrthoDB" id="6772813at2759"/>
<organism evidence="1 2">
    <name type="scientific">Acanthoscelides obtectus</name>
    <name type="common">Bean weevil</name>
    <name type="synonym">Bruchus obtectus</name>
    <dbReference type="NCBI Taxonomy" id="200917"/>
    <lineage>
        <taxon>Eukaryota</taxon>
        <taxon>Metazoa</taxon>
        <taxon>Ecdysozoa</taxon>
        <taxon>Arthropoda</taxon>
        <taxon>Hexapoda</taxon>
        <taxon>Insecta</taxon>
        <taxon>Pterygota</taxon>
        <taxon>Neoptera</taxon>
        <taxon>Endopterygota</taxon>
        <taxon>Coleoptera</taxon>
        <taxon>Polyphaga</taxon>
        <taxon>Cucujiformia</taxon>
        <taxon>Chrysomeloidea</taxon>
        <taxon>Chrysomelidae</taxon>
        <taxon>Bruchinae</taxon>
        <taxon>Bruchini</taxon>
        <taxon>Acanthoscelides</taxon>
    </lineage>
</organism>
<name>A0A9P0JUN6_ACAOB</name>
<evidence type="ECO:0000313" key="1">
    <source>
        <dbReference type="EMBL" id="CAH1959452.1"/>
    </source>
</evidence>
<proteinExistence type="predicted"/>
<keyword evidence="2" id="KW-1185">Reference proteome</keyword>
<dbReference type="EMBL" id="CAKOFQ010006682">
    <property type="protein sequence ID" value="CAH1959452.1"/>
    <property type="molecule type" value="Genomic_DNA"/>
</dbReference>
<dbReference type="AlphaFoldDB" id="A0A9P0JUN6"/>
<dbReference type="Proteomes" id="UP001152888">
    <property type="component" value="Unassembled WGS sequence"/>
</dbReference>
<comment type="caution">
    <text evidence="1">The sequence shown here is derived from an EMBL/GenBank/DDBJ whole genome shotgun (WGS) entry which is preliminary data.</text>
</comment>
<dbReference type="Gene3D" id="2.40.50.140">
    <property type="entry name" value="Nucleic acid-binding proteins"/>
    <property type="match status" value="1"/>
</dbReference>
<dbReference type="InterPro" id="IPR012340">
    <property type="entry name" value="NA-bd_OB-fold"/>
</dbReference>
<reference evidence="1" key="1">
    <citation type="submission" date="2022-03" db="EMBL/GenBank/DDBJ databases">
        <authorList>
            <person name="Sayadi A."/>
        </authorList>
    </citation>
    <scope>NUCLEOTIDE SEQUENCE</scope>
</reference>
<gene>
    <name evidence="1" type="ORF">ACAOBT_LOCUS3179</name>
</gene>
<accession>A0A9P0JUN6</accession>
<sequence length="185" mass="21299">MDLFEKEGGWIITKNQKGKVKLAACSEDESNIYEKSRDWVEVAADSTKLNTFRPRQRNSVATLFIRDLLNSERKDSYFEMKIPKHDILYRKVFICGTVVELNTRTAKHSIGIGAMVLSKMEDLKKCIPEVKDLTLGDIVKLTGNMSEYNGLRYVFIKSIAKEPKGSTFYDNHMEYLVKLYAELIE</sequence>
<evidence type="ECO:0000313" key="2">
    <source>
        <dbReference type="Proteomes" id="UP001152888"/>
    </source>
</evidence>